<evidence type="ECO:0000313" key="2">
    <source>
        <dbReference type="Proteomes" id="UP000593573"/>
    </source>
</evidence>
<evidence type="ECO:0000313" key="1">
    <source>
        <dbReference type="EMBL" id="MBA0650546.1"/>
    </source>
</evidence>
<accession>A0A7J8UJ74</accession>
<dbReference type="EMBL" id="JABFAB010000006">
    <property type="protein sequence ID" value="MBA0650546.1"/>
    <property type="molecule type" value="Genomic_DNA"/>
</dbReference>
<reference evidence="1 2" key="1">
    <citation type="journal article" date="2019" name="Genome Biol. Evol.">
        <title>Insights into the evolution of the New World diploid cottons (Gossypium, subgenus Houzingenia) based on genome sequencing.</title>
        <authorList>
            <person name="Grover C.E."/>
            <person name="Arick M.A. 2nd"/>
            <person name="Thrash A."/>
            <person name="Conover J.L."/>
            <person name="Sanders W.S."/>
            <person name="Peterson D.G."/>
            <person name="Frelichowski J.E."/>
            <person name="Scheffler J.A."/>
            <person name="Scheffler B.E."/>
            <person name="Wendel J.F."/>
        </authorList>
    </citation>
    <scope>NUCLEOTIDE SEQUENCE [LARGE SCALE GENOMIC DNA]</scope>
    <source>
        <strain evidence="1">57</strain>
        <tissue evidence="1">Leaf</tissue>
    </source>
</reference>
<proteinExistence type="predicted"/>
<dbReference type="AlphaFoldDB" id="A0A7J8UJ74"/>
<organism evidence="1 2">
    <name type="scientific">Gossypium klotzschianum</name>
    <dbReference type="NCBI Taxonomy" id="34286"/>
    <lineage>
        <taxon>Eukaryota</taxon>
        <taxon>Viridiplantae</taxon>
        <taxon>Streptophyta</taxon>
        <taxon>Embryophyta</taxon>
        <taxon>Tracheophyta</taxon>
        <taxon>Spermatophyta</taxon>
        <taxon>Magnoliopsida</taxon>
        <taxon>eudicotyledons</taxon>
        <taxon>Gunneridae</taxon>
        <taxon>Pentapetalae</taxon>
        <taxon>rosids</taxon>
        <taxon>malvids</taxon>
        <taxon>Malvales</taxon>
        <taxon>Malvaceae</taxon>
        <taxon>Malvoideae</taxon>
        <taxon>Gossypium</taxon>
    </lineage>
</organism>
<dbReference type="OrthoDB" id="10378084at2759"/>
<dbReference type="Proteomes" id="UP000593573">
    <property type="component" value="Unassembled WGS sequence"/>
</dbReference>
<gene>
    <name evidence="1" type="ORF">Goklo_017955</name>
</gene>
<sequence>MNLDGLSLHTYFSFLSVFEKEFTNAGVTLQIDFVSIQHTSPPLYACLLVLPFHNLPNAFPVVWLSKLAATRTPTFSNVSEVRVEIGLINKTNAVELLQVSDGRELVAVVVVGEAAVYVVVVIEYATELLQVPYGRESVAAVVVEEVAMYVVVVIENQQSI</sequence>
<keyword evidence="2" id="KW-1185">Reference proteome</keyword>
<name>A0A7J8UJ74_9ROSI</name>
<protein>
    <submittedName>
        <fullName evidence="1">Uncharacterized protein</fullName>
    </submittedName>
</protein>
<comment type="caution">
    <text evidence="1">The sequence shown here is derived from an EMBL/GenBank/DDBJ whole genome shotgun (WGS) entry which is preliminary data.</text>
</comment>